<protein>
    <submittedName>
        <fullName evidence="2">N-acetyltransferase</fullName>
    </submittedName>
</protein>
<dbReference type="InterPro" id="IPR051531">
    <property type="entry name" value="N-acetyltransferase"/>
</dbReference>
<dbReference type="GO" id="GO:0016747">
    <property type="term" value="F:acyltransferase activity, transferring groups other than amino-acyl groups"/>
    <property type="evidence" value="ECO:0007669"/>
    <property type="project" value="InterPro"/>
</dbReference>
<dbReference type="InterPro" id="IPR000182">
    <property type="entry name" value="GNAT_dom"/>
</dbReference>
<dbReference type="SUPFAM" id="SSF55729">
    <property type="entry name" value="Acyl-CoA N-acyltransferases (Nat)"/>
    <property type="match status" value="1"/>
</dbReference>
<accession>A0A4Y9G129</accession>
<evidence type="ECO:0000313" key="3">
    <source>
        <dbReference type="Proteomes" id="UP000298358"/>
    </source>
</evidence>
<dbReference type="Gene3D" id="3.40.630.30">
    <property type="match status" value="1"/>
</dbReference>
<dbReference type="PANTHER" id="PTHR43792">
    <property type="entry name" value="GNAT FAMILY, PUTATIVE (AFU_ORTHOLOGUE AFUA_3G00765)-RELATED-RELATED"/>
    <property type="match status" value="1"/>
</dbReference>
<reference evidence="2 3" key="1">
    <citation type="submission" date="2019-03" db="EMBL/GenBank/DDBJ databases">
        <title>Diversity of the mouse oral microbiome.</title>
        <authorList>
            <person name="Joseph S."/>
            <person name="Aduse-Opoku J."/>
            <person name="Curtis M."/>
            <person name="Wade W."/>
            <person name="Hashim A."/>
        </authorList>
    </citation>
    <scope>NUCLEOTIDE SEQUENCE [LARGE SCALE GENOMIC DNA]</scope>
    <source>
        <strain evidence="2 3">P1012</strain>
    </source>
</reference>
<keyword evidence="3" id="KW-1185">Reference proteome</keyword>
<evidence type="ECO:0000259" key="1">
    <source>
        <dbReference type="PROSITE" id="PS51186"/>
    </source>
</evidence>
<proteinExistence type="predicted"/>
<dbReference type="Proteomes" id="UP000298358">
    <property type="component" value="Unassembled WGS sequence"/>
</dbReference>
<sequence length="171" mass="19275">MLSPVSRDDLPEIHRLHADPAVWRHLPSGRHRTLLRTREMVEAYIDDWRHGVGYWTARLRSSGDYVGIGGCRLREATAWNIYYRIDPAYQGRGFATEIARAGMGAATHIDPDIPISAILLEHNLASKAVAEKLGLRLAWRGPDEGNPDPDAVRLIYTDRDVTPEQLDVLRS</sequence>
<gene>
    <name evidence="2" type="ORF">E4U02_00765</name>
</gene>
<dbReference type="OrthoDB" id="3533156at2"/>
<organism evidence="2 3">
    <name type="scientific">Microbacterium paludicola</name>
    <dbReference type="NCBI Taxonomy" id="300019"/>
    <lineage>
        <taxon>Bacteria</taxon>
        <taxon>Bacillati</taxon>
        <taxon>Actinomycetota</taxon>
        <taxon>Actinomycetes</taxon>
        <taxon>Micrococcales</taxon>
        <taxon>Microbacteriaceae</taxon>
        <taxon>Microbacterium</taxon>
    </lineage>
</organism>
<dbReference type="InterPro" id="IPR016181">
    <property type="entry name" value="Acyl_CoA_acyltransferase"/>
</dbReference>
<dbReference type="PROSITE" id="PS51186">
    <property type="entry name" value="GNAT"/>
    <property type="match status" value="1"/>
</dbReference>
<dbReference type="PANTHER" id="PTHR43792:SF1">
    <property type="entry name" value="N-ACETYLTRANSFERASE DOMAIN-CONTAINING PROTEIN"/>
    <property type="match status" value="1"/>
</dbReference>
<name>A0A4Y9G129_9MICO</name>
<dbReference type="Pfam" id="PF13302">
    <property type="entry name" value="Acetyltransf_3"/>
    <property type="match status" value="1"/>
</dbReference>
<evidence type="ECO:0000313" key="2">
    <source>
        <dbReference type="EMBL" id="TFU34745.1"/>
    </source>
</evidence>
<keyword evidence="2" id="KW-0808">Transferase</keyword>
<feature type="domain" description="N-acetyltransferase" evidence="1">
    <location>
        <begin position="1"/>
        <end position="159"/>
    </location>
</feature>
<dbReference type="EMBL" id="SPQB01000001">
    <property type="protein sequence ID" value="TFU34745.1"/>
    <property type="molecule type" value="Genomic_DNA"/>
</dbReference>
<dbReference type="AlphaFoldDB" id="A0A4Y9G129"/>
<comment type="caution">
    <text evidence="2">The sequence shown here is derived from an EMBL/GenBank/DDBJ whole genome shotgun (WGS) entry which is preliminary data.</text>
</comment>